<dbReference type="InterPro" id="IPR026838">
    <property type="entry name" value="YheC/D"/>
</dbReference>
<dbReference type="Proteomes" id="UP000838686">
    <property type="component" value="Unassembled WGS sequence"/>
</dbReference>
<dbReference type="Pfam" id="PF14398">
    <property type="entry name" value="ATPgrasp_YheCD"/>
    <property type="match status" value="1"/>
</dbReference>
<reference evidence="1" key="1">
    <citation type="submission" date="2022-01" db="EMBL/GenBank/DDBJ databases">
        <authorList>
            <person name="Criscuolo A."/>
        </authorList>
    </citation>
    <scope>NUCLEOTIDE SEQUENCE</scope>
    <source>
        <strain evidence="1">CIP111893</strain>
    </source>
</reference>
<comment type="caution">
    <text evidence="1">The sequence shown here is derived from an EMBL/GenBank/DDBJ whole genome shotgun (WGS) entry which is preliminary data.</text>
</comment>
<name>A0ABM9CHM9_9BACL</name>
<keyword evidence="2" id="KW-1185">Reference proteome</keyword>
<sequence>MKARRYNSNNIRGKLRVCKYLAASKGLKQHIPHTVLLTESNLKSMSQMYKSVYIKPDIGSMGIGVYKLNRISDGFELYSTTKRQQHRHHFGSVSAVYRHIKARHKSRMIVQTTIALDRVNDRPYDIRAMVQRRPGGAWTCTGFLVKVGAGPNHIVTNYYQGGTIETIQKHLKKKGFSDSRRESRIQSLSSKAIAVSRALSSRRSGMREMGIDFAYDKNDRLWILEVNSNHPQFHPLKNLDRKAFSRMLSFAKSYGRHNSK</sequence>
<evidence type="ECO:0000313" key="2">
    <source>
        <dbReference type="Proteomes" id="UP000838686"/>
    </source>
</evidence>
<gene>
    <name evidence="1" type="ORF">PAECIP111893_03567</name>
</gene>
<protein>
    <recommendedName>
        <fullName evidence="3">YheC/D like ATP-grasp</fullName>
    </recommendedName>
</protein>
<evidence type="ECO:0008006" key="3">
    <source>
        <dbReference type="Google" id="ProtNLM"/>
    </source>
</evidence>
<evidence type="ECO:0000313" key="1">
    <source>
        <dbReference type="EMBL" id="CAH1212604.1"/>
    </source>
</evidence>
<proteinExistence type="predicted"/>
<dbReference type="RefSeq" id="WP_236343940.1">
    <property type="nucleotide sequence ID" value="NZ_CAKMMF010000020.1"/>
</dbReference>
<accession>A0ABM9CHM9</accession>
<dbReference type="Gene3D" id="3.30.470.20">
    <property type="entry name" value="ATP-grasp fold, B domain"/>
    <property type="match status" value="1"/>
</dbReference>
<dbReference type="SUPFAM" id="SSF56059">
    <property type="entry name" value="Glutathione synthetase ATP-binding domain-like"/>
    <property type="match status" value="1"/>
</dbReference>
<dbReference type="EMBL" id="CAKMMF010000020">
    <property type="protein sequence ID" value="CAH1212604.1"/>
    <property type="molecule type" value="Genomic_DNA"/>
</dbReference>
<organism evidence="1 2">
    <name type="scientific">Paenibacillus plantiphilus</name>
    <dbReference type="NCBI Taxonomy" id="2905650"/>
    <lineage>
        <taxon>Bacteria</taxon>
        <taxon>Bacillati</taxon>
        <taxon>Bacillota</taxon>
        <taxon>Bacilli</taxon>
        <taxon>Bacillales</taxon>
        <taxon>Paenibacillaceae</taxon>
        <taxon>Paenibacillus</taxon>
    </lineage>
</organism>